<evidence type="ECO:0000313" key="1">
    <source>
        <dbReference type="EMBL" id="KYQ59307.1"/>
    </source>
</evidence>
<sequence length="85" mass="9372">MPRTYSNNEYADVSQVEYSCSSPWSLPVSSFVGLARCFGGTRSVAHARPGKDPRVTLAVVVELVRGEKKSRQRAAGKARAFDRRV</sequence>
<evidence type="ECO:0000313" key="2">
    <source>
        <dbReference type="Proteomes" id="UP000075809"/>
    </source>
</evidence>
<gene>
    <name evidence="1" type="ORF">ALC60_01616</name>
</gene>
<name>A0A151XG21_9HYME</name>
<dbReference type="Proteomes" id="UP000075809">
    <property type="component" value="Unassembled WGS sequence"/>
</dbReference>
<protein>
    <submittedName>
        <fullName evidence="1">Uncharacterized protein</fullName>
    </submittedName>
</protein>
<proteinExistence type="predicted"/>
<keyword evidence="2" id="KW-1185">Reference proteome</keyword>
<organism evidence="1 2">
    <name type="scientific">Mycetomoellerius zeteki</name>
    <dbReference type="NCBI Taxonomy" id="64791"/>
    <lineage>
        <taxon>Eukaryota</taxon>
        <taxon>Metazoa</taxon>
        <taxon>Ecdysozoa</taxon>
        <taxon>Arthropoda</taxon>
        <taxon>Hexapoda</taxon>
        <taxon>Insecta</taxon>
        <taxon>Pterygota</taxon>
        <taxon>Neoptera</taxon>
        <taxon>Endopterygota</taxon>
        <taxon>Hymenoptera</taxon>
        <taxon>Apocrita</taxon>
        <taxon>Aculeata</taxon>
        <taxon>Formicoidea</taxon>
        <taxon>Formicidae</taxon>
        <taxon>Myrmicinae</taxon>
        <taxon>Mycetomoellerius</taxon>
    </lineage>
</organism>
<reference evidence="1 2" key="1">
    <citation type="submission" date="2015-09" db="EMBL/GenBank/DDBJ databases">
        <title>Trachymyrmex zeteki WGS genome.</title>
        <authorList>
            <person name="Nygaard S."/>
            <person name="Hu H."/>
            <person name="Boomsma J."/>
            <person name="Zhang G."/>
        </authorList>
    </citation>
    <scope>NUCLEOTIDE SEQUENCE [LARGE SCALE GENOMIC DNA]</scope>
    <source>
        <strain evidence="1">Tzet28-1</strain>
        <tissue evidence="1">Whole body</tissue>
    </source>
</reference>
<dbReference type="AlphaFoldDB" id="A0A151XG21"/>
<dbReference type="EMBL" id="KQ982174">
    <property type="protein sequence ID" value="KYQ59307.1"/>
    <property type="molecule type" value="Genomic_DNA"/>
</dbReference>
<accession>A0A151XG21</accession>